<accession>A0A9W7DJ07</accession>
<protein>
    <submittedName>
        <fullName evidence="2">Unnamed protein product</fullName>
    </submittedName>
</protein>
<organism evidence="2 3">
    <name type="scientific">Ambrosiozyma monospora</name>
    <name type="common">Yeast</name>
    <name type="synonym">Endomycopsis monosporus</name>
    <dbReference type="NCBI Taxonomy" id="43982"/>
    <lineage>
        <taxon>Eukaryota</taxon>
        <taxon>Fungi</taxon>
        <taxon>Dikarya</taxon>
        <taxon>Ascomycota</taxon>
        <taxon>Saccharomycotina</taxon>
        <taxon>Pichiomycetes</taxon>
        <taxon>Pichiales</taxon>
        <taxon>Pichiaceae</taxon>
        <taxon>Ambrosiozyma</taxon>
    </lineage>
</organism>
<name>A0A9W7DJ07_AMBMO</name>
<evidence type="ECO:0000313" key="3">
    <source>
        <dbReference type="Proteomes" id="UP001165063"/>
    </source>
</evidence>
<dbReference type="EMBL" id="BSXU01001218">
    <property type="protein sequence ID" value="GMG25077.1"/>
    <property type="molecule type" value="Genomic_DNA"/>
</dbReference>
<dbReference type="Proteomes" id="UP001165063">
    <property type="component" value="Unassembled WGS sequence"/>
</dbReference>
<feature type="compositionally biased region" description="Basic and acidic residues" evidence="1">
    <location>
        <begin position="449"/>
        <end position="462"/>
    </location>
</feature>
<reference evidence="2" key="1">
    <citation type="submission" date="2023-04" db="EMBL/GenBank/DDBJ databases">
        <title>Ambrosiozyma monospora NBRC 1965.</title>
        <authorList>
            <person name="Ichikawa N."/>
            <person name="Sato H."/>
            <person name="Tonouchi N."/>
        </authorList>
    </citation>
    <scope>NUCLEOTIDE SEQUENCE</scope>
    <source>
        <strain evidence="2">NBRC 1965</strain>
    </source>
</reference>
<evidence type="ECO:0000256" key="1">
    <source>
        <dbReference type="SAM" id="MobiDB-lite"/>
    </source>
</evidence>
<dbReference type="AlphaFoldDB" id="A0A9W7DJ07"/>
<sequence length="590" mass="67248">MRPFFGLLKLILCFTVLYQYFLIPILSSFEFVDEKDENDGKVRSRTAGGVQGQTQMSATEVAQKLMSVCLDPIGAYNQISSVTVSAIESFVVGKLSLSPEYQYTGTTVVSSGKLYTMLFKTLNLKNSAYNCFLKALLLKKISELNAERADELNCTYSFSIYATIANKLLIDRLGHFFWRLGRLSLDSTRESRALKDLLRNYSYREVDCNSLAAYKNSPFVSCDLLSDLVTISLVEKLLNSAMSKMISLEALHKKLNDVKARESADREDDADLESIDNANIDIDEDGNILNYEDKDKLNLAITSLRIQIGDLVKSGMQSSRYVSQSHFCRCLILQFMLKPTKDHLRKAFKVLKQSEGAESDLEPDLKVGLVCCVLKYQLLNCKDRDSDYEQIMKWLNKLKIPNFTNSYVAGSALSLFEFVTLFSVWNHLTVDMLEKLQNYQNEQKALEQQQRHGIEQHDHEYHSTTSTGSDITARGFSSDGEYEEDDEAEEGDHELYREVHRKRRAQQEQQLRQQQLDQVYGATTHVIVNDEVITGKPVISKLNFKLLNILANMRIFIGNTKHDKELCLGLNLQDYLIEGFIAYIEKLNGF</sequence>
<proteinExistence type="predicted"/>
<gene>
    <name evidence="2" type="ORF">Amon01_000304600</name>
</gene>
<evidence type="ECO:0000313" key="2">
    <source>
        <dbReference type="EMBL" id="GMG25077.1"/>
    </source>
</evidence>
<comment type="caution">
    <text evidence="2">The sequence shown here is derived from an EMBL/GenBank/DDBJ whole genome shotgun (WGS) entry which is preliminary data.</text>
</comment>
<dbReference type="OrthoDB" id="2133190at2759"/>
<keyword evidence="3" id="KW-1185">Reference proteome</keyword>
<feature type="compositionally biased region" description="Acidic residues" evidence="1">
    <location>
        <begin position="480"/>
        <end position="492"/>
    </location>
</feature>
<feature type="region of interest" description="Disordered" evidence="1">
    <location>
        <begin position="444"/>
        <end position="492"/>
    </location>
</feature>